<keyword evidence="3" id="KW-0325">Glycoprotein</keyword>
<dbReference type="EMBL" id="FWFX01000003">
    <property type="protein sequence ID" value="SLN30007.1"/>
    <property type="molecule type" value="Genomic_DNA"/>
</dbReference>
<dbReference type="PANTHER" id="PTHR10426:SF88">
    <property type="entry name" value="ADIPOCYTE PLASMA MEMBRANE-ASSOCIATED PROTEIN HEMOMUCIN-RELATED"/>
    <property type="match status" value="1"/>
</dbReference>
<dbReference type="GO" id="GO:0016829">
    <property type="term" value="F:lyase activity"/>
    <property type="evidence" value="ECO:0007669"/>
    <property type="project" value="UniProtKB-KW"/>
</dbReference>
<evidence type="ECO:0000259" key="4">
    <source>
        <dbReference type="Pfam" id="PF03088"/>
    </source>
</evidence>
<dbReference type="Proteomes" id="UP000193061">
    <property type="component" value="Unassembled WGS sequence"/>
</dbReference>
<accession>A0A1X6YSA4</accession>
<dbReference type="PANTHER" id="PTHR10426">
    <property type="entry name" value="STRICTOSIDINE SYNTHASE-RELATED"/>
    <property type="match status" value="1"/>
</dbReference>
<evidence type="ECO:0000313" key="5">
    <source>
        <dbReference type="EMBL" id="SLN30007.1"/>
    </source>
</evidence>
<evidence type="ECO:0000256" key="1">
    <source>
        <dbReference type="ARBA" id="ARBA00009191"/>
    </source>
</evidence>
<feature type="domain" description="Strictosidine synthase conserved region" evidence="4">
    <location>
        <begin position="148"/>
        <end position="235"/>
    </location>
</feature>
<gene>
    <name evidence="5" type="primary">vgb</name>
    <name evidence="5" type="ORF">ROA7450_01291</name>
</gene>
<evidence type="ECO:0000313" key="6">
    <source>
        <dbReference type="Proteomes" id="UP000193061"/>
    </source>
</evidence>
<evidence type="ECO:0000256" key="3">
    <source>
        <dbReference type="ARBA" id="ARBA00023180"/>
    </source>
</evidence>
<dbReference type="Pfam" id="PF03088">
    <property type="entry name" value="Str_synth"/>
    <property type="match status" value="1"/>
</dbReference>
<dbReference type="Pfam" id="PF20067">
    <property type="entry name" value="SSL_N"/>
    <property type="match status" value="1"/>
</dbReference>
<dbReference type="OrthoDB" id="9775406at2"/>
<protein>
    <submittedName>
        <fullName evidence="5">Virginiamycin B lyase</fullName>
    </submittedName>
</protein>
<dbReference type="InterPro" id="IPR011042">
    <property type="entry name" value="6-blade_b-propeller_TolB-like"/>
</dbReference>
<dbReference type="AlphaFoldDB" id="A0A1X6YSA4"/>
<sequence>MRPLFVLVAAGLVGLLGYLFLWPVPVRPVAWIAPQNLGYIGEFQANDRLAKLEFIELDGRSGPEDADVGPDGLIYLAMHGGEILRIGNDGSVTSFAQTNGRPLGIEFGADGTLFVADAYLGLLAIDRDGRVTLLANETRDGSPIRYANDLDIATDGKIYFSDASTRFGAQENGGTLAASILDLVEHSANARVLKYDPSSKTTTVFAEGLTFANGVVVNEANDALLVVETGEYRVWHFPLDGSQGKVILANIPGFPDNLNHASDGTFWLGVVSPRNAIMDRLSGSPFLRRVVMRLPESIKPKPTRYGFILRFDDKGNVVESLQDPTGDFALTTGAVTLPDGGIAVTSLTEPRLGLLK</sequence>
<proteinExistence type="inferred from homology"/>
<keyword evidence="2" id="KW-0597">Phosphoprotein</keyword>
<keyword evidence="5" id="KW-0456">Lyase</keyword>
<reference evidence="5 6" key="1">
    <citation type="submission" date="2017-03" db="EMBL/GenBank/DDBJ databases">
        <authorList>
            <person name="Afonso C.L."/>
            <person name="Miller P.J."/>
            <person name="Scott M.A."/>
            <person name="Spackman E."/>
            <person name="Goraichik I."/>
            <person name="Dimitrov K.M."/>
            <person name="Suarez D.L."/>
            <person name="Swayne D.E."/>
        </authorList>
    </citation>
    <scope>NUCLEOTIDE SEQUENCE [LARGE SCALE GENOMIC DNA]</scope>
    <source>
        <strain evidence="5 6">CECT 7450</strain>
    </source>
</reference>
<dbReference type="SUPFAM" id="SSF63829">
    <property type="entry name" value="Calcium-dependent phosphotriesterase"/>
    <property type="match status" value="1"/>
</dbReference>
<dbReference type="Gene3D" id="2.120.10.30">
    <property type="entry name" value="TolB, C-terminal domain"/>
    <property type="match status" value="1"/>
</dbReference>
<dbReference type="RefSeq" id="WP_085804843.1">
    <property type="nucleotide sequence ID" value="NZ_FWFX01000003.1"/>
</dbReference>
<comment type="similarity">
    <text evidence="1">Belongs to the strictosidine synthase family.</text>
</comment>
<evidence type="ECO:0000256" key="2">
    <source>
        <dbReference type="ARBA" id="ARBA00022553"/>
    </source>
</evidence>
<keyword evidence="6" id="KW-1185">Reference proteome</keyword>
<name>A0A1X6YSA4_9RHOB</name>
<dbReference type="GO" id="GO:0016787">
    <property type="term" value="F:hydrolase activity"/>
    <property type="evidence" value="ECO:0007669"/>
    <property type="project" value="TreeGrafter"/>
</dbReference>
<organism evidence="5 6">
    <name type="scientific">Roseovarius albus</name>
    <dbReference type="NCBI Taxonomy" id="1247867"/>
    <lineage>
        <taxon>Bacteria</taxon>
        <taxon>Pseudomonadati</taxon>
        <taxon>Pseudomonadota</taxon>
        <taxon>Alphaproteobacteria</taxon>
        <taxon>Rhodobacterales</taxon>
        <taxon>Roseobacteraceae</taxon>
        <taxon>Roseovarius</taxon>
    </lineage>
</organism>
<dbReference type="InterPro" id="IPR018119">
    <property type="entry name" value="Strictosidine_synth_cons-reg"/>
</dbReference>